<evidence type="ECO:0000259" key="4">
    <source>
        <dbReference type="PROSITE" id="PS50956"/>
    </source>
</evidence>
<dbReference type="InterPro" id="IPR019887">
    <property type="entry name" value="Tscrpt_reg_AsnC/Lrp_C"/>
</dbReference>
<dbReference type="RefSeq" id="WP_089410101.1">
    <property type="nucleotide sequence ID" value="NZ_FZOU01000010.1"/>
</dbReference>
<protein>
    <submittedName>
        <fullName evidence="5">DNA-binding transcriptional regulator, Lrp family</fullName>
    </submittedName>
</protein>
<dbReference type="InterPro" id="IPR019888">
    <property type="entry name" value="Tscrpt_reg_AsnC-like"/>
</dbReference>
<dbReference type="PANTHER" id="PTHR30154:SF34">
    <property type="entry name" value="TRANSCRIPTIONAL REGULATOR AZLB"/>
    <property type="match status" value="1"/>
</dbReference>
<dbReference type="CDD" id="cd00090">
    <property type="entry name" value="HTH_ARSR"/>
    <property type="match status" value="1"/>
</dbReference>
<dbReference type="SUPFAM" id="SSF46785">
    <property type="entry name" value="Winged helix' DNA-binding domain"/>
    <property type="match status" value="1"/>
</dbReference>
<dbReference type="InterPro" id="IPR011008">
    <property type="entry name" value="Dimeric_a/b-barrel"/>
</dbReference>
<evidence type="ECO:0000256" key="2">
    <source>
        <dbReference type="ARBA" id="ARBA00023125"/>
    </source>
</evidence>
<evidence type="ECO:0000313" key="6">
    <source>
        <dbReference type="Proteomes" id="UP000198356"/>
    </source>
</evidence>
<evidence type="ECO:0000256" key="3">
    <source>
        <dbReference type="ARBA" id="ARBA00023163"/>
    </source>
</evidence>
<name>A0A239M733_9BACT</name>
<dbReference type="GO" id="GO:0005829">
    <property type="term" value="C:cytosol"/>
    <property type="evidence" value="ECO:0007669"/>
    <property type="project" value="TreeGrafter"/>
</dbReference>
<dbReference type="PROSITE" id="PS50956">
    <property type="entry name" value="HTH_ASNC_2"/>
    <property type="match status" value="1"/>
</dbReference>
<dbReference type="Proteomes" id="UP000198356">
    <property type="component" value="Unassembled WGS sequence"/>
</dbReference>
<keyword evidence="6" id="KW-1185">Reference proteome</keyword>
<accession>A0A239M733</accession>
<dbReference type="OrthoDB" id="34294at2"/>
<evidence type="ECO:0000256" key="1">
    <source>
        <dbReference type="ARBA" id="ARBA00023015"/>
    </source>
</evidence>
<dbReference type="InterPro" id="IPR036388">
    <property type="entry name" value="WH-like_DNA-bd_sf"/>
</dbReference>
<feature type="domain" description="HTH asnC-type" evidence="4">
    <location>
        <begin position="54"/>
        <end position="117"/>
    </location>
</feature>
<dbReference type="PROSITE" id="PS00519">
    <property type="entry name" value="HTH_ASNC_1"/>
    <property type="match status" value="1"/>
</dbReference>
<evidence type="ECO:0000313" key="5">
    <source>
        <dbReference type="EMBL" id="SNT37933.1"/>
    </source>
</evidence>
<dbReference type="GO" id="GO:0043200">
    <property type="term" value="P:response to amino acid"/>
    <property type="evidence" value="ECO:0007669"/>
    <property type="project" value="TreeGrafter"/>
</dbReference>
<dbReference type="AlphaFoldDB" id="A0A239M733"/>
<dbReference type="GO" id="GO:0006355">
    <property type="term" value="P:regulation of DNA-templated transcription"/>
    <property type="evidence" value="ECO:0007669"/>
    <property type="project" value="UniProtKB-ARBA"/>
</dbReference>
<gene>
    <name evidence="5" type="ORF">SAMN05421770_11018</name>
</gene>
<reference evidence="5 6" key="1">
    <citation type="submission" date="2017-06" db="EMBL/GenBank/DDBJ databases">
        <authorList>
            <person name="Kim H.J."/>
            <person name="Triplett B.A."/>
        </authorList>
    </citation>
    <scope>NUCLEOTIDE SEQUENCE [LARGE SCALE GENOMIC DNA]</scope>
    <source>
        <strain evidence="5 6">DSM 18704</strain>
    </source>
</reference>
<dbReference type="InterPro" id="IPR011991">
    <property type="entry name" value="ArsR-like_HTH"/>
</dbReference>
<dbReference type="PANTHER" id="PTHR30154">
    <property type="entry name" value="LEUCINE-RESPONSIVE REGULATORY PROTEIN"/>
    <property type="match status" value="1"/>
</dbReference>
<dbReference type="GO" id="GO:0043565">
    <property type="term" value="F:sequence-specific DNA binding"/>
    <property type="evidence" value="ECO:0007669"/>
    <property type="project" value="InterPro"/>
</dbReference>
<keyword evidence="2 5" id="KW-0238">DNA-binding</keyword>
<dbReference type="EMBL" id="FZOU01000010">
    <property type="protein sequence ID" value="SNT37933.1"/>
    <property type="molecule type" value="Genomic_DNA"/>
</dbReference>
<dbReference type="SMART" id="SM00344">
    <property type="entry name" value="HTH_ASNC"/>
    <property type="match status" value="1"/>
</dbReference>
<dbReference type="Pfam" id="PF13404">
    <property type="entry name" value="HTH_AsnC-type"/>
    <property type="match status" value="1"/>
</dbReference>
<organism evidence="5 6">
    <name type="scientific">Granulicella rosea</name>
    <dbReference type="NCBI Taxonomy" id="474952"/>
    <lineage>
        <taxon>Bacteria</taxon>
        <taxon>Pseudomonadati</taxon>
        <taxon>Acidobacteriota</taxon>
        <taxon>Terriglobia</taxon>
        <taxon>Terriglobales</taxon>
        <taxon>Acidobacteriaceae</taxon>
        <taxon>Granulicella</taxon>
    </lineage>
</organism>
<dbReference type="InterPro" id="IPR036390">
    <property type="entry name" value="WH_DNA-bd_sf"/>
</dbReference>
<keyword evidence="1" id="KW-0805">Transcription regulation</keyword>
<keyword evidence="3" id="KW-0804">Transcription</keyword>
<dbReference type="Gene3D" id="3.30.70.920">
    <property type="match status" value="1"/>
</dbReference>
<sequence>MPKAIWIKNLPRWRSRANSYKVVYCRLYANQTFGILNYQLGYTAAPMDSIKSRLDDIDFTILADLQQGSSRPMHELAEQIGLSTAACARRVKRLEELGVIEKYVAILNPEIMELDLDVFVSVRLKSQGHKYMTEFCQLVSRMPEVVECYIQTGESDFLLHVKARGVKEYGDWMKDTLRIYNGIFSIQSSIALERIKYSTAIPIFKRPIKPRETRG</sequence>
<dbReference type="InterPro" id="IPR019885">
    <property type="entry name" value="Tscrpt_reg_HTH_AsnC-type_CS"/>
</dbReference>
<proteinExistence type="predicted"/>
<dbReference type="SUPFAM" id="SSF54909">
    <property type="entry name" value="Dimeric alpha+beta barrel"/>
    <property type="match status" value="1"/>
</dbReference>
<dbReference type="InterPro" id="IPR000485">
    <property type="entry name" value="AsnC-type_HTH_dom"/>
</dbReference>
<dbReference type="PRINTS" id="PR00033">
    <property type="entry name" value="HTHASNC"/>
</dbReference>
<dbReference type="Gene3D" id="1.10.10.10">
    <property type="entry name" value="Winged helix-like DNA-binding domain superfamily/Winged helix DNA-binding domain"/>
    <property type="match status" value="1"/>
</dbReference>
<dbReference type="Pfam" id="PF01037">
    <property type="entry name" value="AsnC_trans_reg"/>
    <property type="match status" value="1"/>
</dbReference>